<dbReference type="SUPFAM" id="SSF52540">
    <property type="entry name" value="P-loop containing nucleoside triphosphate hydrolases"/>
    <property type="match status" value="1"/>
</dbReference>
<dbReference type="InterPro" id="IPR027640">
    <property type="entry name" value="Kinesin-like_fam"/>
</dbReference>
<keyword evidence="5" id="KW-0175">Coiled coil</keyword>
<evidence type="ECO:0000256" key="1">
    <source>
        <dbReference type="ARBA" id="ARBA00004245"/>
    </source>
</evidence>
<evidence type="ECO:0000313" key="10">
    <source>
        <dbReference type="Proteomes" id="UP000694388"/>
    </source>
</evidence>
<evidence type="ECO:0000256" key="4">
    <source>
        <dbReference type="ARBA" id="ARBA00022840"/>
    </source>
</evidence>
<organism evidence="9 10">
    <name type="scientific">Eptatretus burgeri</name>
    <name type="common">Inshore hagfish</name>
    <dbReference type="NCBI Taxonomy" id="7764"/>
    <lineage>
        <taxon>Eukaryota</taxon>
        <taxon>Metazoa</taxon>
        <taxon>Chordata</taxon>
        <taxon>Craniata</taxon>
        <taxon>Vertebrata</taxon>
        <taxon>Cyclostomata</taxon>
        <taxon>Myxini</taxon>
        <taxon>Myxiniformes</taxon>
        <taxon>Myxinidae</taxon>
        <taxon>Eptatretinae</taxon>
        <taxon>Eptatretus</taxon>
    </lineage>
</organism>
<dbReference type="PANTHER" id="PTHR47969:SF15">
    <property type="entry name" value="CHROMOSOME-ASSOCIATED KINESIN KIF4A-RELATED"/>
    <property type="match status" value="1"/>
</dbReference>
<dbReference type="AlphaFoldDB" id="A0A8C4QGG4"/>
<dbReference type="GO" id="GO:0007018">
    <property type="term" value="P:microtubule-based movement"/>
    <property type="evidence" value="ECO:0007669"/>
    <property type="project" value="InterPro"/>
</dbReference>
<evidence type="ECO:0000256" key="3">
    <source>
        <dbReference type="ARBA" id="ARBA00022741"/>
    </source>
</evidence>
<evidence type="ECO:0000259" key="8">
    <source>
        <dbReference type="PROSITE" id="PS50067"/>
    </source>
</evidence>
<evidence type="ECO:0000256" key="2">
    <source>
        <dbReference type="ARBA" id="ARBA00022490"/>
    </source>
</evidence>
<dbReference type="InterPro" id="IPR027417">
    <property type="entry name" value="P-loop_NTPase"/>
</dbReference>
<dbReference type="GO" id="GO:0005524">
    <property type="term" value="F:ATP binding"/>
    <property type="evidence" value="ECO:0007669"/>
    <property type="project" value="UniProtKB-UniRule"/>
</dbReference>
<dbReference type="GO" id="GO:0003777">
    <property type="term" value="F:microtubule motor activity"/>
    <property type="evidence" value="ECO:0007669"/>
    <property type="project" value="InterPro"/>
</dbReference>
<evidence type="ECO:0000256" key="7">
    <source>
        <dbReference type="PROSITE-ProRule" id="PRU00283"/>
    </source>
</evidence>
<keyword evidence="4 7" id="KW-0067">ATP-binding</keyword>
<keyword evidence="10" id="KW-1185">Reference proteome</keyword>
<keyword evidence="3 7" id="KW-0547">Nucleotide-binding</keyword>
<reference evidence="9" key="1">
    <citation type="submission" date="2025-08" db="UniProtKB">
        <authorList>
            <consortium name="Ensembl"/>
        </authorList>
    </citation>
    <scope>IDENTIFICATION</scope>
</reference>
<dbReference type="PRINTS" id="PR00380">
    <property type="entry name" value="KINESINHEAVY"/>
</dbReference>
<name>A0A8C4QGG4_EPTBU</name>
<keyword evidence="6" id="KW-0206">Cytoskeleton</keyword>
<feature type="binding site" evidence="7">
    <location>
        <begin position="85"/>
        <end position="92"/>
    </location>
    <ligand>
        <name>ATP</name>
        <dbReference type="ChEBI" id="CHEBI:30616"/>
    </ligand>
</feature>
<dbReference type="Pfam" id="PF00225">
    <property type="entry name" value="Kinesin"/>
    <property type="match status" value="1"/>
</dbReference>
<comment type="subcellular location">
    <subcellularLocation>
        <location evidence="1">Cytoplasm</location>
        <location evidence="1">Cytoskeleton</location>
    </subcellularLocation>
</comment>
<accession>A0A8C4QGG4</accession>
<dbReference type="GO" id="GO:0008017">
    <property type="term" value="F:microtubule binding"/>
    <property type="evidence" value="ECO:0007669"/>
    <property type="project" value="InterPro"/>
</dbReference>
<dbReference type="Proteomes" id="UP000694388">
    <property type="component" value="Unplaced"/>
</dbReference>
<keyword evidence="2" id="KW-0963">Cytoplasm</keyword>
<dbReference type="PROSITE" id="PS50067">
    <property type="entry name" value="KINESIN_MOTOR_2"/>
    <property type="match status" value="1"/>
</dbReference>
<dbReference type="GO" id="GO:0051231">
    <property type="term" value="P:spindle elongation"/>
    <property type="evidence" value="ECO:0007669"/>
    <property type="project" value="TreeGrafter"/>
</dbReference>
<evidence type="ECO:0000256" key="6">
    <source>
        <dbReference type="ARBA" id="ARBA00023212"/>
    </source>
</evidence>
<proteinExistence type="inferred from homology"/>
<dbReference type="GO" id="GO:0005875">
    <property type="term" value="C:microtubule associated complex"/>
    <property type="evidence" value="ECO:0007669"/>
    <property type="project" value="TreeGrafter"/>
</dbReference>
<dbReference type="InterPro" id="IPR036961">
    <property type="entry name" value="Kinesin_motor_dom_sf"/>
</dbReference>
<feature type="domain" description="Kinesin motor" evidence="8">
    <location>
        <begin position="5"/>
        <end position="321"/>
    </location>
</feature>
<reference evidence="9" key="2">
    <citation type="submission" date="2025-09" db="UniProtKB">
        <authorList>
            <consortium name="Ensembl"/>
        </authorList>
    </citation>
    <scope>IDENTIFICATION</scope>
</reference>
<dbReference type="SMART" id="SM00129">
    <property type="entry name" value="KISc"/>
    <property type="match status" value="1"/>
</dbReference>
<dbReference type="GO" id="GO:0007052">
    <property type="term" value="P:mitotic spindle organization"/>
    <property type="evidence" value="ECO:0007669"/>
    <property type="project" value="TreeGrafter"/>
</dbReference>
<dbReference type="PANTHER" id="PTHR47969">
    <property type="entry name" value="CHROMOSOME-ASSOCIATED KINESIN KIF4A-RELATED"/>
    <property type="match status" value="1"/>
</dbReference>
<dbReference type="OMA" id="CINPAST"/>
<keyword evidence="7" id="KW-0505">Motor protein</keyword>
<dbReference type="InterPro" id="IPR001752">
    <property type="entry name" value="Kinesin_motor_dom"/>
</dbReference>
<dbReference type="Gene3D" id="3.40.850.10">
    <property type="entry name" value="Kinesin motor domain"/>
    <property type="match status" value="1"/>
</dbReference>
<dbReference type="GeneTree" id="ENSGT00940000169432"/>
<protein>
    <recommendedName>
        <fullName evidence="8">Kinesin motor domain-containing protein</fullName>
    </recommendedName>
</protein>
<evidence type="ECO:0000256" key="5">
    <source>
        <dbReference type="ARBA" id="ARBA00023054"/>
    </source>
</evidence>
<sequence length="375" mass="43054">MEEVSMRVAVRIRPLCRGEILEDEEVCVQIVDGQHQVKVNTPEEVINFDHAFGPNLTQKDVFDTCVHPLVPRFIEGCNTTVFTYGQTGSGKTYTMGTLGIIPRAIDDIFNLLNEKKGIKYSLATYYIEIYNEELRDLLEKKNDMNIILRDDKWGNTECAVNTKKDLLHFLEEGSTRRRVGNTLLRKRSSRSHTIFTIFLRQQRGHSQKTKDGIVKGEEIISKFTFIDLAGHERMGRSENKMRFNESININKSLSTLAQVISSLAIPNTDKAHIPFRNSKLTRILKDSLEGNAKTVMIVCINPASTLDTLTSLKYANQARDIKPKTMVNHVNEQYKQELRDRKKAVKQHLQERKHVSTSLQRSLPDKLQTIFFKLF</sequence>
<comment type="similarity">
    <text evidence="7">Belongs to the TRAFAC class myosin-kinesin ATPase superfamily. Kinesin family.</text>
</comment>
<dbReference type="Ensembl" id="ENSEBUT00000015188.1">
    <property type="protein sequence ID" value="ENSEBUP00000014612.1"/>
    <property type="gene ID" value="ENSEBUG00000009211.1"/>
</dbReference>
<evidence type="ECO:0000313" key="9">
    <source>
        <dbReference type="Ensembl" id="ENSEBUP00000014612.1"/>
    </source>
</evidence>